<dbReference type="InterPro" id="IPR036188">
    <property type="entry name" value="FAD/NAD-bd_sf"/>
</dbReference>
<evidence type="ECO:0000256" key="6">
    <source>
        <dbReference type="SAM" id="Phobius"/>
    </source>
</evidence>
<dbReference type="InterPro" id="IPR006076">
    <property type="entry name" value="FAD-dep_OxRdtase"/>
</dbReference>
<proteinExistence type="inferred from homology"/>
<feature type="transmembrane region" description="Helical" evidence="6">
    <location>
        <begin position="6"/>
        <end position="24"/>
    </location>
</feature>
<evidence type="ECO:0000259" key="7">
    <source>
        <dbReference type="Pfam" id="PF01266"/>
    </source>
</evidence>
<evidence type="ECO:0000313" key="10">
    <source>
        <dbReference type="Proteomes" id="UP000184330"/>
    </source>
</evidence>
<keyword evidence="6" id="KW-0812">Transmembrane</keyword>
<dbReference type="PANTHER" id="PTHR13789:SF314">
    <property type="entry name" value="FAD-BINDING DOMAIN-CONTAINING PROTEIN"/>
    <property type="match status" value="1"/>
</dbReference>
<dbReference type="Pfam" id="PF01266">
    <property type="entry name" value="DAO"/>
    <property type="match status" value="1"/>
</dbReference>
<dbReference type="Proteomes" id="UP000184330">
    <property type="component" value="Unassembled WGS sequence"/>
</dbReference>
<dbReference type="Gene3D" id="3.50.50.60">
    <property type="entry name" value="FAD/NAD(P)-binding domain"/>
    <property type="match status" value="1"/>
</dbReference>
<evidence type="ECO:0000259" key="8">
    <source>
        <dbReference type="Pfam" id="PF01494"/>
    </source>
</evidence>
<evidence type="ECO:0000256" key="3">
    <source>
        <dbReference type="ARBA" id="ARBA00022827"/>
    </source>
</evidence>
<gene>
    <name evidence="9" type="ORF">PAC_06291</name>
</gene>
<dbReference type="EMBL" id="FJOG01000008">
    <property type="protein sequence ID" value="CZR56403.1"/>
    <property type="molecule type" value="Genomic_DNA"/>
</dbReference>
<sequence>MSTSELNIIVVGAGIAGLGAAIVLSRAGHNVTIIEKSHFKEEVGFHIIMGWNATRVLGSLDFDFEKARGSDSECIGTFNGATLEAGPSFSTTTPGADNSQTRTFYRPDLHNELKRLALYPGPGKKVPKLMLGRKVISVCIDTASAILENSEIIAGDLIIGADGERSIVKRCFGESNTLKKAKYRIFRTLVPTESILEDAETRSMLDLTRRSFATFLEGNKTMFWFEGRDGLLQDLEAGYVPGEIEGPPETDPKRAKAKMLEKFKDYHPKIVASLQKAERVSEWEINYFPRPPSRIFRGKALLIGDAVHSMFPTTGQGGSQTLEDIGALSLLFSTNSSTSLPSPYPLTSPAQMHQRPNLFSKIRKERMGLVMGMSGCVFGREAEFVKKKPWLKTGIESGEEHTRILYG</sequence>
<keyword evidence="6" id="KW-1133">Transmembrane helix</keyword>
<dbReference type="Pfam" id="PF01494">
    <property type="entry name" value="FAD_binding_3"/>
    <property type="match status" value="1"/>
</dbReference>
<dbReference type="GO" id="GO:0004497">
    <property type="term" value="F:monooxygenase activity"/>
    <property type="evidence" value="ECO:0007669"/>
    <property type="project" value="UniProtKB-KW"/>
</dbReference>
<evidence type="ECO:0000313" key="9">
    <source>
        <dbReference type="EMBL" id="CZR56403.1"/>
    </source>
</evidence>
<evidence type="ECO:0000256" key="4">
    <source>
        <dbReference type="ARBA" id="ARBA00023002"/>
    </source>
</evidence>
<evidence type="ECO:0000256" key="5">
    <source>
        <dbReference type="ARBA" id="ARBA00023033"/>
    </source>
</evidence>
<keyword evidence="6" id="KW-0472">Membrane</keyword>
<dbReference type="OrthoDB" id="417877at2759"/>
<dbReference type="GO" id="GO:0071949">
    <property type="term" value="F:FAD binding"/>
    <property type="evidence" value="ECO:0007669"/>
    <property type="project" value="InterPro"/>
</dbReference>
<evidence type="ECO:0008006" key="11">
    <source>
        <dbReference type="Google" id="ProtNLM"/>
    </source>
</evidence>
<keyword evidence="10" id="KW-1185">Reference proteome</keyword>
<keyword evidence="2" id="KW-0285">Flavoprotein</keyword>
<evidence type="ECO:0000256" key="1">
    <source>
        <dbReference type="ARBA" id="ARBA00007992"/>
    </source>
</evidence>
<name>A0A1L7WUJ9_9HELO</name>
<keyword evidence="3" id="KW-0274">FAD</keyword>
<accession>A0A1L7WUJ9</accession>
<organism evidence="9 10">
    <name type="scientific">Phialocephala subalpina</name>
    <dbReference type="NCBI Taxonomy" id="576137"/>
    <lineage>
        <taxon>Eukaryota</taxon>
        <taxon>Fungi</taxon>
        <taxon>Dikarya</taxon>
        <taxon>Ascomycota</taxon>
        <taxon>Pezizomycotina</taxon>
        <taxon>Leotiomycetes</taxon>
        <taxon>Helotiales</taxon>
        <taxon>Mollisiaceae</taxon>
        <taxon>Phialocephala</taxon>
        <taxon>Phialocephala fortinii species complex</taxon>
    </lineage>
</organism>
<evidence type="ECO:0000256" key="2">
    <source>
        <dbReference type="ARBA" id="ARBA00022630"/>
    </source>
</evidence>
<dbReference type="PANTHER" id="PTHR13789">
    <property type="entry name" value="MONOOXYGENASE"/>
    <property type="match status" value="1"/>
</dbReference>
<feature type="domain" description="FAD dependent oxidoreductase" evidence="7">
    <location>
        <begin position="8"/>
        <end position="38"/>
    </location>
</feature>
<protein>
    <recommendedName>
        <fullName evidence="11">FAD-binding domain-containing protein</fullName>
    </recommendedName>
</protein>
<dbReference type="InterPro" id="IPR050493">
    <property type="entry name" value="FAD-dep_Monooxygenase_BioMet"/>
</dbReference>
<reference evidence="9 10" key="1">
    <citation type="submission" date="2016-03" db="EMBL/GenBank/DDBJ databases">
        <authorList>
            <person name="Ploux O."/>
        </authorList>
    </citation>
    <scope>NUCLEOTIDE SEQUENCE [LARGE SCALE GENOMIC DNA]</scope>
    <source>
        <strain evidence="9 10">UAMH 11012</strain>
    </source>
</reference>
<dbReference type="SUPFAM" id="SSF51905">
    <property type="entry name" value="FAD/NAD(P)-binding domain"/>
    <property type="match status" value="1"/>
</dbReference>
<comment type="similarity">
    <text evidence="1">Belongs to the paxM FAD-dependent monooxygenase family.</text>
</comment>
<dbReference type="InterPro" id="IPR002938">
    <property type="entry name" value="FAD-bd"/>
</dbReference>
<feature type="domain" description="FAD-binding" evidence="8">
    <location>
        <begin position="153"/>
        <end position="328"/>
    </location>
</feature>
<dbReference type="PRINTS" id="PR00420">
    <property type="entry name" value="RNGMNOXGNASE"/>
</dbReference>
<keyword evidence="5" id="KW-0503">Monooxygenase</keyword>
<dbReference type="STRING" id="576137.A0A1L7WUJ9"/>
<dbReference type="AlphaFoldDB" id="A0A1L7WUJ9"/>
<keyword evidence="4" id="KW-0560">Oxidoreductase</keyword>